<dbReference type="EMBL" id="MF101416">
    <property type="protein sequence ID" value="ARW60997.1"/>
    <property type="molecule type" value="Genomic_DNA"/>
</dbReference>
<dbReference type="PROSITE" id="PS51257">
    <property type="entry name" value="PROKAR_LIPOPROTEIN"/>
    <property type="match status" value="1"/>
</dbReference>
<dbReference type="RefSeq" id="YP_009392435.1">
    <property type="nucleotide sequence ID" value="NC_035263.1"/>
</dbReference>
<sequence length="214" mass="25114">MNKFYKRYFSKLIITLFLLSFIAILSCKIEYIKKKRGYSLFIEFSNAHGIKKGTHIYFRGIQIGSIKNIYMKVNSVIVVAYINSLNILIPKNSLVETNQTGLFNDTIIDIVPLKIVDSKLFDINIFSSSCLKSNFLCNHHYLKGYRGLNYDDLIRAATRISQRFDDPRFFSLFYIFLQNNIDISDEFLDILNTASNFLYIFLFLIKKYFITYLN</sequence>
<evidence type="ECO:0000259" key="1">
    <source>
        <dbReference type="Pfam" id="PF02470"/>
    </source>
</evidence>
<dbReference type="PANTHER" id="PTHR34675">
    <property type="entry name" value="PROTEIN TRIGALACTOSYLDIACYLGLYCEROL 2, CHLOROPLASTIC"/>
    <property type="match status" value="1"/>
</dbReference>
<dbReference type="InterPro" id="IPR003399">
    <property type="entry name" value="Mce/MlaD"/>
</dbReference>
<evidence type="ECO:0000313" key="2">
    <source>
        <dbReference type="EMBL" id="ARW60997.1"/>
    </source>
</evidence>
<proteinExistence type="predicted"/>
<dbReference type="Pfam" id="PF02470">
    <property type="entry name" value="MlaD"/>
    <property type="match status" value="1"/>
</dbReference>
<keyword evidence="2" id="KW-0934">Plastid</keyword>
<gene>
    <name evidence="2" type="primary">ycf22</name>
</gene>
<dbReference type="PANTHER" id="PTHR34675:SF1">
    <property type="entry name" value="PROTEIN TRIGALACTOSYLDIACYLGLYCEROL 2, CHLOROPLASTIC"/>
    <property type="match status" value="1"/>
</dbReference>
<feature type="domain" description="Mce/MlaD" evidence="1">
    <location>
        <begin position="36"/>
        <end position="112"/>
    </location>
</feature>
<dbReference type="AlphaFoldDB" id="A0A1Z1M4K8"/>
<keyword evidence="2" id="KW-0150">Chloroplast</keyword>
<dbReference type="GeneID" id="33353969"/>
<name>A0A1Z1M4K8_9FLOR</name>
<geneLocation type="chloroplast" evidence="2"/>
<protein>
    <recommendedName>
        <fullName evidence="1">Mce/MlaD domain-containing protein</fullName>
    </recommendedName>
</protein>
<reference evidence="2" key="1">
    <citation type="journal article" date="2017" name="J. Phycol.">
        <title>Analysis of chloroplast genomes and a supermatrix inform reclassification of the Rhodomelaceae (Rhodophyta).</title>
        <authorList>
            <person name="Diaz-Tapia P."/>
            <person name="Maggs C.A."/>
            <person name="West J.A."/>
            <person name="Verbruggen H."/>
        </authorList>
    </citation>
    <scope>NUCLEOTIDE SEQUENCE</scope>
    <source>
        <strain evidence="2">JW3046</strain>
    </source>
</reference>
<dbReference type="InterPro" id="IPR039342">
    <property type="entry name" value="TGD2-like"/>
</dbReference>
<organism evidence="2">
    <name type="scientific">Caloglossa monosticha</name>
    <dbReference type="NCBI Taxonomy" id="76906"/>
    <lineage>
        <taxon>Eukaryota</taxon>
        <taxon>Rhodophyta</taxon>
        <taxon>Florideophyceae</taxon>
        <taxon>Rhodymeniophycidae</taxon>
        <taxon>Ceramiales</taxon>
        <taxon>Delesseriaceae</taxon>
        <taxon>Caloglossa</taxon>
    </lineage>
</organism>
<accession>A0A1Z1M4K8</accession>